<dbReference type="CDD" id="cd01400">
    <property type="entry name" value="6PGL"/>
    <property type="match status" value="1"/>
</dbReference>
<evidence type="ECO:0000259" key="2">
    <source>
        <dbReference type="Pfam" id="PF01182"/>
    </source>
</evidence>
<dbReference type="InterPro" id="IPR039104">
    <property type="entry name" value="6PGL"/>
</dbReference>
<dbReference type="InterPro" id="IPR006148">
    <property type="entry name" value="Glc/Gal-6P_isomerase"/>
</dbReference>
<accession>A0A3B1C7S0</accession>
<dbReference type="NCBIfam" id="TIGR01198">
    <property type="entry name" value="pgl"/>
    <property type="match status" value="1"/>
</dbReference>
<evidence type="ECO:0000313" key="3">
    <source>
        <dbReference type="EMBL" id="VAX12887.1"/>
    </source>
</evidence>
<sequence length="256" mass="28611">MDAKNNICVSESVDAAAKAAAEFWAQCAVAAIQDRGAFYIAFSGGSTPQYLHRYLLMDEYREKIDWSRVHAFFGDERMVARDHPDSNYRMVRETLLSHVDIPEANIYPVVDDALLASLEPAQSAAMLAANYAKVLEQRLPHDEHGRITFDLVMLGMGADGHTASLFPGTSILDERTRSVAEVYVEKLTAWRVSLTFPVIEQAQQRLLLICGEDKAEVLAKVFASTDKHDYPVKRFASLPRSEWFLDQAAASKLEQA</sequence>
<dbReference type="EC" id="3.1.1.31" evidence="3"/>
<dbReference type="PANTHER" id="PTHR11054:SF0">
    <property type="entry name" value="6-PHOSPHOGLUCONOLACTONASE"/>
    <property type="match status" value="1"/>
</dbReference>
<dbReference type="GO" id="GO:0006098">
    <property type="term" value="P:pentose-phosphate shunt"/>
    <property type="evidence" value="ECO:0007669"/>
    <property type="project" value="InterPro"/>
</dbReference>
<dbReference type="InterPro" id="IPR037171">
    <property type="entry name" value="NagB/RpiA_transferase-like"/>
</dbReference>
<dbReference type="AlphaFoldDB" id="A0A3B1C7S0"/>
<comment type="similarity">
    <text evidence="1">Belongs to the glucosamine/galactosamine-6-phosphate isomerase family. 6-phosphogluconolactonase subfamily.</text>
</comment>
<organism evidence="3">
    <name type="scientific">hydrothermal vent metagenome</name>
    <dbReference type="NCBI Taxonomy" id="652676"/>
    <lineage>
        <taxon>unclassified sequences</taxon>
        <taxon>metagenomes</taxon>
        <taxon>ecological metagenomes</taxon>
    </lineage>
</organism>
<dbReference type="SUPFAM" id="SSF100950">
    <property type="entry name" value="NagB/RpiA/CoA transferase-like"/>
    <property type="match status" value="1"/>
</dbReference>
<reference evidence="3" key="1">
    <citation type="submission" date="2018-06" db="EMBL/GenBank/DDBJ databases">
        <authorList>
            <person name="Zhirakovskaya E."/>
        </authorList>
    </citation>
    <scope>NUCLEOTIDE SEQUENCE</scope>
</reference>
<dbReference type="GO" id="GO:0017057">
    <property type="term" value="F:6-phosphogluconolactonase activity"/>
    <property type="evidence" value="ECO:0007669"/>
    <property type="project" value="UniProtKB-EC"/>
</dbReference>
<dbReference type="GO" id="GO:0005975">
    <property type="term" value="P:carbohydrate metabolic process"/>
    <property type="evidence" value="ECO:0007669"/>
    <property type="project" value="InterPro"/>
</dbReference>
<dbReference type="Pfam" id="PF01182">
    <property type="entry name" value="Glucosamine_iso"/>
    <property type="match status" value="1"/>
</dbReference>
<dbReference type="PANTHER" id="PTHR11054">
    <property type="entry name" value="6-PHOSPHOGLUCONOLACTONASE"/>
    <property type="match status" value="1"/>
</dbReference>
<feature type="domain" description="Glucosamine/galactosamine-6-phosphate isomerase" evidence="2">
    <location>
        <begin position="13"/>
        <end position="236"/>
    </location>
</feature>
<dbReference type="InterPro" id="IPR005900">
    <property type="entry name" value="6-phosphogluconolactonase_DevB"/>
</dbReference>
<gene>
    <name evidence="3" type="ORF">MNBD_GAMMA24-1376</name>
</gene>
<name>A0A3B1C7S0_9ZZZZ</name>
<keyword evidence="3" id="KW-0378">Hydrolase</keyword>
<dbReference type="Gene3D" id="3.40.50.1360">
    <property type="match status" value="1"/>
</dbReference>
<evidence type="ECO:0000256" key="1">
    <source>
        <dbReference type="ARBA" id="ARBA00010662"/>
    </source>
</evidence>
<dbReference type="EMBL" id="UOFZ01000067">
    <property type="protein sequence ID" value="VAX12887.1"/>
    <property type="molecule type" value="Genomic_DNA"/>
</dbReference>
<protein>
    <submittedName>
        <fullName evidence="3">6-phosphogluconolactonase, eukaryotic type</fullName>
        <ecNumber evidence="3">3.1.1.31</ecNumber>
    </submittedName>
</protein>
<proteinExistence type="inferred from homology"/>